<name>A0A9P8VVN5_9HYPO</name>
<gene>
    <name evidence="3" type="ORF">B0T10DRAFT_158053</name>
</gene>
<feature type="transmembrane region" description="Helical" evidence="2">
    <location>
        <begin position="104"/>
        <end position="126"/>
    </location>
</feature>
<feature type="compositionally biased region" description="Polar residues" evidence="1">
    <location>
        <begin position="304"/>
        <end position="317"/>
    </location>
</feature>
<feature type="region of interest" description="Disordered" evidence="1">
    <location>
        <begin position="304"/>
        <end position="356"/>
    </location>
</feature>
<keyword evidence="2" id="KW-1133">Transmembrane helix</keyword>
<feature type="transmembrane region" description="Helical" evidence="2">
    <location>
        <begin position="146"/>
        <end position="171"/>
    </location>
</feature>
<protein>
    <submittedName>
        <fullName evidence="3">Uncharacterized protein</fullName>
    </submittedName>
</protein>
<dbReference type="PANTHER" id="PTHR35184:SF1">
    <property type="entry name" value="INTEGRAL MEMBRANE PROTEIN"/>
    <property type="match status" value="1"/>
</dbReference>
<dbReference type="OrthoDB" id="3357002at2759"/>
<feature type="compositionally biased region" description="Polar residues" evidence="1">
    <location>
        <begin position="335"/>
        <end position="347"/>
    </location>
</feature>
<accession>A0A9P8VVN5</accession>
<keyword evidence="2" id="KW-0812">Transmembrane</keyword>
<keyword evidence="4" id="KW-1185">Reference proteome</keyword>
<organism evidence="3 4">
    <name type="scientific">Thelonectria olida</name>
    <dbReference type="NCBI Taxonomy" id="1576542"/>
    <lineage>
        <taxon>Eukaryota</taxon>
        <taxon>Fungi</taxon>
        <taxon>Dikarya</taxon>
        <taxon>Ascomycota</taxon>
        <taxon>Pezizomycotina</taxon>
        <taxon>Sordariomycetes</taxon>
        <taxon>Hypocreomycetidae</taxon>
        <taxon>Hypocreales</taxon>
        <taxon>Nectriaceae</taxon>
        <taxon>Thelonectria</taxon>
    </lineage>
</organism>
<evidence type="ECO:0000313" key="3">
    <source>
        <dbReference type="EMBL" id="KAH6879406.1"/>
    </source>
</evidence>
<evidence type="ECO:0000256" key="2">
    <source>
        <dbReference type="SAM" id="Phobius"/>
    </source>
</evidence>
<dbReference type="InterPro" id="IPR021460">
    <property type="entry name" value="DUF3112"/>
</dbReference>
<feature type="transmembrane region" description="Helical" evidence="2">
    <location>
        <begin position="42"/>
        <end position="61"/>
    </location>
</feature>
<evidence type="ECO:0000313" key="4">
    <source>
        <dbReference type="Proteomes" id="UP000777438"/>
    </source>
</evidence>
<dbReference type="PANTHER" id="PTHR35184">
    <property type="entry name" value="YALI0C10208P"/>
    <property type="match status" value="1"/>
</dbReference>
<dbReference type="EMBL" id="JAGPYM010000029">
    <property type="protein sequence ID" value="KAH6879406.1"/>
    <property type="molecule type" value="Genomic_DNA"/>
</dbReference>
<feature type="transmembrane region" description="Helical" evidence="2">
    <location>
        <begin position="229"/>
        <end position="247"/>
    </location>
</feature>
<keyword evidence="2" id="KW-0472">Membrane</keyword>
<feature type="transmembrane region" description="Helical" evidence="2">
    <location>
        <begin position="73"/>
        <end position="92"/>
    </location>
</feature>
<feature type="transmembrane region" description="Helical" evidence="2">
    <location>
        <begin position="191"/>
        <end position="209"/>
    </location>
</feature>
<proteinExistence type="predicted"/>
<sequence>MTSQSAQGSNGSSVPASFSSGPPYHPLFAILGRYPSVSVDDAIGAVILAIFVVAALLNLTICWRNFRQSHNFFLSLFLAVFCAARIIANALRISWASHLENVKIIIAAQVFLSAGVVMLFVMNMILSQRLLRAYQPHIGWNKSITVAFKFLYASITADIVMVIVALVYGFYTRDLDKLHTVRDVQRVGVTYLAVISFLPIPIAGFCLLLPRKEPVDKFGEGSMGMKVCLVVFTAVLLSLGAGFRAGIALQQARLSTYPAWYHHKACFYVFTYLIEIIVVYSYTLFRFDRRFYIPDGSYGPGHYSASTDSATLQNRPSGVSVDLKVLGDGTDGEQSRTISTPSPQQDQNSKEAQSEV</sequence>
<comment type="caution">
    <text evidence="3">The sequence shown here is derived from an EMBL/GenBank/DDBJ whole genome shotgun (WGS) entry which is preliminary data.</text>
</comment>
<dbReference type="Pfam" id="PF11309">
    <property type="entry name" value="DUF3112"/>
    <property type="match status" value="1"/>
</dbReference>
<dbReference type="Proteomes" id="UP000777438">
    <property type="component" value="Unassembled WGS sequence"/>
</dbReference>
<feature type="transmembrane region" description="Helical" evidence="2">
    <location>
        <begin position="267"/>
        <end position="285"/>
    </location>
</feature>
<dbReference type="AlphaFoldDB" id="A0A9P8VVN5"/>
<evidence type="ECO:0000256" key="1">
    <source>
        <dbReference type="SAM" id="MobiDB-lite"/>
    </source>
</evidence>
<reference evidence="3 4" key="1">
    <citation type="journal article" date="2021" name="Nat. Commun.">
        <title>Genetic determinants of endophytism in the Arabidopsis root mycobiome.</title>
        <authorList>
            <person name="Mesny F."/>
            <person name="Miyauchi S."/>
            <person name="Thiergart T."/>
            <person name="Pickel B."/>
            <person name="Atanasova L."/>
            <person name="Karlsson M."/>
            <person name="Huettel B."/>
            <person name="Barry K.W."/>
            <person name="Haridas S."/>
            <person name="Chen C."/>
            <person name="Bauer D."/>
            <person name="Andreopoulos W."/>
            <person name="Pangilinan J."/>
            <person name="LaButti K."/>
            <person name="Riley R."/>
            <person name="Lipzen A."/>
            <person name="Clum A."/>
            <person name="Drula E."/>
            <person name="Henrissat B."/>
            <person name="Kohler A."/>
            <person name="Grigoriev I.V."/>
            <person name="Martin F.M."/>
            <person name="Hacquard S."/>
        </authorList>
    </citation>
    <scope>NUCLEOTIDE SEQUENCE [LARGE SCALE GENOMIC DNA]</scope>
    <source>
        <strain evidence="3 4">MPI-CAGE-CH-0241</strain>
    </source>
</reference>